<dbReference type="Gene3D" id="2.60.130.10">
    <property type="entry name" value="Aromatic compound dioxygenase"/>
    <property type="match status" value="1"/>
</dbReference>
<feature type="domain" description="Intradiol ring-cleavage dioxygenases" evidence="2">
    <location>
        <begin position="135"/>
        <end position="211"/>
    </location>
</feature>
<feature type="region of interest" description="Disordered" evidence="1">
    <location>
        <begin position="322"/>
        <end position="362"/>
    </location>
</feature>
<dbReference type="SUPFAM" id="SSF49482">
    <property type="entry name" value="Aromatic compound dioxygenase"/>
    <property type="match status" value="1"/>
</dbReference>
<dbReference type="InterPro" id="IPR015889">
    <property type="entry name" value="Intradiol_dOase_core"/>
</dbReference>
<evidence type="ECO:0000313" key="4">
    <source>
        <dbReference type="Proteomes" id="UP000186292"/>
    </source>
</evidence>
<dbReference type="PANTHER" id="PTHR34315">
    <property type="match status" value="1"/>
</dbReference>
<reference evidence="4" key="1">
    <citation type="submission" date="2017-01" db="EMBL/GenBank/DDBJ databases">
        <authorList>
            <person name="Varghese N."/>
            <person name="Submissions S."/>
        </authorList>
    </citation>
    <scope>NUCLEOTIDE SEQUENCE [LARGE SCALE GENOMIC DNA]</scope>
    <source>
        <strain evidence="4">DSM 44531</strain>
    </source>
</reference>
<evidence type="ECO:0000259" key="2">
    <source>
        <dbReference type="Pfam" id="PF00775"/>
    </source>
</evidence>
<dbReference type="GO" id="GO:0016702">
    <property type="term" value="F:oxidoreductase activity, acting on single donors with incorporation of molecular oxygen, incorporation of two atoms of oxygen"/>
    <property type="evidence" value="ECO:0007669"/>
    <property type="project" value="InterPro"/>
</dbReference>
<keyword evidence="3" id="KW-0223">Dioxygenase</keyword>
<name>A0A1N7IVR7_9CORY</name>
<keyword evidence="3" id="KW-0560">Oxidoreductase</keyword>
<dbReference type="STRING" id="1161099.SAMN05444817_102170"/>
<feature type="region of interest" description="Disordered" evidence="1">
    <location>
        <begin position="64"/>
        <end position="115"/>
    </location>
</feature>
<dbReference type="InterPro" id="IPR000627">
    <property type="entry name" value="Intradiol_dOase_C"/>
</dbReference>
<dbReference type="Pfam" id="PF00775">
    <property type="entry name" value="Dioxygenase_C"/>
    <property type="match status" value="1"/>
</dbReference>
<sequence length="393" mass="41973">MSNELFPQPRLKTFEGRVLDRQDEDVEDQGLAFDVKTIESRLSRRKLFGLIGIGAGSAALATCAPNNPEKGNGSSSTTTNGAPSTTDGVSATDLTETKTETAGPYPGDGSNGPDVLEEVGVQRRDIRGSIGGGTAASGVPMTLKMNIIDMVNSNAPMAGAAVYIWHCDGEGRYSMYSSGLEDETYLRGVQVTGDDGSVEFTSIVPGCYEGRYPHIHFEIFRSADEISDASNALLTSQIVVPAEACDAVYQTDNYTKSRTPYSGASLDTDNVFSDGWEGQLPSFSGSIESGYDMELDIAIDTTTPRHRTPAAILPLTAVADREAREGSLQKECPSLQTGNDPLVPRRLPRGDPLTPDRLGGQSPSVFADSHKQIDAAVERFSDSADPWIGMETV</sequence>
<dbReference type="OrthoDB" id="9800887at2"/>
<evidence type="ECO:0000313" key="3">
    <source>
        <dbReference type="EMBL" id="SIS41192.1"/>
    </source>
</evidence>
<feature type="compositionally biased region" description="Polar residues" evidence="1">
    <location>
        <begin position="72"/>
        <end position="94"/>
    </location>
</feature>
<proteinExistence type="predicted"/>
<dbReference type="EMBL" id="FTOF01000002">
    <property type="protein sequence ID" value="SIS41192.1"/>
    <property type="molecule type" value="Genomic_DNA"/>
</dbReference>
<keyword evidence="4" id="KW-1185">Reference proteome</keyword>
<organism evidence="3 4">
    <name type="scientific">Corynebacterium appendicis CIP 107643</name>
    <dbReference type="NCBI Taxonomy" id="1161099"/>
    <lineage>
        <taxon>Bacteria</taxon>
        <taxon>Bacillati</taxon>
        <taxon>Actinomycetota</taxon>
        <taxon>Actinomycetes</taxon>
        <taxon>Mycobacteriales</taxon>
        <taxon>Corynebacteriaceae</taxon>
        <taxon>Corynebacterium</taxon>
    </lineage>
</organism>
<evidence type="ECO:0000256" key="1">
    <source>
        <dbReference type="SAM" id="MobiDB-lite"/>
    </source>
</evidence>
<dbReference type="GO" id="GO:0008199">
    <property type="term" value="F:ferric iron binding"/>
    <property type="evidence" value="ECO:0007669"/>
    <property type="project" value="InterPro"/>
</dbReference>
<dbReference type="Proteomes" id="UP000186292">
    <property type="component" value="Unassembled WGS sequence"/>
</dbReference>
<dbReference type="PANTHER" id="PTHR34315:SF1">
    <property type="entry name" value="INTRADIOL RING-CLEAVAGE DIOXYGENASES DOMAIN-CONTAINING PROTEIN-RELATED"/>
    <property type="match status" value="1"/>
</dbReference>
<protein>
    <submittedName>
        <fullName evidence="3">Protocatechuate 3,4-dioxygenase beta subunit</fullName>
    </submittedName>
</protein>
<gene>
    <name evidence="3" type="ORF">SAMN05444817_102170</name>
</gene>
<accession>A0A1N7IVR7</accession>
<dbReference type="AlphaFoldDB" id="A0A1N7IVR7"/>
<dbReference type="RefSeq" id="WP_143313826.1">
    <property type="nucleotide sequence ID" value="NZ_CP046976.1"/>
</dbReference>